<dbReference type="InterPro" id="IPR003833">
    <property type="entry name" value="CT_C_D"/>
</dbReference>
<gene>
    <name evidence="5" type="primary">pxpB</name>
    <name evidence="5" type="ORF">Q4528_02880</name>
</gene>
<keyword evidence="3" id="KW-0067">ATP-binding</keyword>
<dbReference type="Proteomes" id="UP001170310">
    <property type="component" value="Unassembled WGS sequence"/>
</dbReference>
<dbReference type="EMBL" id="JAUOQO010000002">
    <property type="protein sequence ID" value="MDO6573094.1"/>
    <property type="molecule type" value="Genomic_DNA"/>
</dbReference>
<dbReference type="PANTHER" id="PTHR34698">
    <property type="entry name" value="5-OXOPROLINASE SUBUNIT B"/>
    <property type="match status" value="1"/>
</dbReference>
<keyword evidence="2 5" id="KW-0378">Hydrolase</keyword>
<dbReference type="InterPro" id="IPR010016">
    <property type="entry name" value="PxpB"/>
</dbReference>
<reference evidence="5" key="1">
    <citation type="submission" date="2023-07" db="EMBL/GenBank/DDBJ databases">
        <title>Genome content predicts the carbon catabolic preferences of heterotrophic bacteria.</title>
        <authorList>
            <person name="Gralka M."/>
        </authorList>
    </citation>
    <scope>NUCLEOTIDE SEQUENCE</scope>
    <source>
        <strain evidence="5">E2R20</strain>
    </source>
</reference>
<accession>A0AAW7YLI8</accession>
<dbReference type="InterPro" id="IPR029000">
    <property type="entry name" value="Cyclophilin-like_dom_sf"/>
</dbReference>
<dbReference type="Gene3D" id="2.40.100.10">
    <property type="entry name" value="Cyclophilin-like"/>
    <property type="match status" value="1"/>
</dbReference>
<evidence type="ECO:0000313" key="5">
    <source>
        <dbReference type="EMBL" id="MDO6573094.1"/>
    </source>
</evidence>
<evidence type="ECO:0000256" key="2">
    <source>
        <dbReference type="ARBA" id="ARBA00022801"/>
    </source>
</evidence>
<dbReference type="EC" id="3.5.2.9" evidence="5"/>
<evidence type="ECO:0000256" key="1">
    <source>
        <dbReference type="ARBA" id="ARBA00022741"/>
    </source>
</evidence>
<dbReference type="Pfam" id="PF02682">
    <property type="entry name" value="CT_C_D"/>
    <property type="match status" value="1"/>
</dbReference>
<dbReference type="SUPFAM" id="SSF50891">
    <property type="entry name" value="Cyclophilin-like"/>
    <property type="match status" value="1"/>
</dbReference>
<dbReference type="GO" id="GO:0017168">
    <property type="term" value="F:5-oxoprolinase (ATP-hydrolyzing) activity"/>
    <property type="evidence" value="ECO:0007669"/>
    <property type="project" value="UniProtKB-EC"/>
</dbReference>
<protein>
    <submittedName>
        <fullName evidence="5">5-oxoprolinase subunit PxpB</fullName>
        <ecNumber evidence="5">3.5.2.9</ecNumber>
    </submittedName>
</protein>
<dbReference type="PANTHER" id="PTHR34698:SF2">
    <property type="entry name" value="5-OXOPROLINASE SUBUNIT B"/>
    <property type="match status" value="1"/>
</dbReference>
<dbReference type="Gene3D" id="3.30.1360.40">
    <property type="match status" value="1"/>
</dbReference>
<sequence length="235" mass="26914">MKIYSQGDQAIVVSIEKKVSKDLTEDLLALRTYLNERNYPFITEIIPTESDMMIIYDARDMIKHHHIQSPFLYMKALIESIQLEISHNDQNKEPIQIPIVYGDEYGPDLDALLKHFKIDKSQFIQLHSGSEYFVSMMGYSPGFPYLTGMNKKLYVNHTSTKKKFIPAGSVVIEGKKCGIVTTDTYNDWLVIGYTPLQLFFPNKTDFALLKLGDNVQFIAKEKNDLNIGDLKTCQS</sequence>
<organism evidence="5 6">
    <name type="scientific">Staphylococcus pasteuri_A</name>
    <dbReference type="NCBI Taxonomy" id="3062664"/>
    <lineage>
        <taxon>Bacteria</taxon>
        <taxon>Bacillati</taxon>
        <taxon>Bacillota</taxon>
        <taxon>Bacilli</taxon>
        <taxon>Bacillales</taxon>
        <taxon>Staphylococcaceae</taxon>
        <taxon>Staphylococcus</taxon>
    </lineage>
</organism>
<keyword evidence="6" id="KW-1185">Reference proteome</keyword>
<dbReference type="NCBIfam" id="TIGR00370">
    <property type="entry name" value="5-oxoprolinase subunit PxpB"/>
    <property type="match status" value="1"/>
</dbReference>
<dbReference type="SUPFAM" id="SSF160467">
    <property type="entry name" value="PH0987 N-terminal domain-like"/>
    <property type="match status" value="1"/>
</dbReference>
<feature type="domain" description="Carboxyltransferase" evidence="4">
    <location>
        <begin position="1"/>
        <end position="209"/>
    </location>
</feature>
<keyword evidence="1" id="KW-0547">Nucleotide-binding</keyword>
<evidence type="ECO:0000259" key="4">
    <source>
        <dbReference type="SMART" id="SM00796"/>
    </source>
</evidence>
<dbReference type="SMART" id="SM00796">
    <property type="entry name" value="AHS1"/>
    <property type="match status" value="1"/>
</dbReference>
<evidence type="ECO:0000313" key="6">
    <source>
        <dbReference type="Proteomes" id="UP001170310"/>
    </source>
</evidence>
<name>A0AAW7YLI8_9STAP</name>
<evidence type="ECO:0000256" key="3">
    <source>
        <dbReference type="ARBA" id="ARBA00022840"/>
    </source>
</evidence>
<proteinExistence type="predicted"/>
<dbReference type="AlphaFoldDB" id="A0AAW7YLI8"/>
<comment type="caution">
    <text evidence="5">The sequence shown here is derived from an EMBL/GenBank/DDBJ whole genome shotgun (WGS) entry which is preliminary data.</text>
</comment>
<dbReference type="RefSeq" id="WP_046466448.1">
    <property type="nucleotide sequence ID" value="NZ_JAUOQO010000002.1"/>
</dbReference>
<dbReference type="GO" id="GO:0005524">
    <property type="term" value="F:ATP binding"/>
    <property type="evidence" value="ECO:0007669"/>
    <property type="project" value="UniProtKB-KW"/>
</dbReference>